<reference evidence="2 3" key="1">
    <citation type="journal article" date="2018" name="MBio">
        <title>Genomic Analysis of Hospital Plumbing Reveals Diverse Reservoir of Bacterial Plasmids Conferring Carbapenem Resistance.</title>
        <authorList>
            <consortium name="NISC Comparative Sequencing Program"/>
            <person name="Weingarten R.A."/>
            <person name="Johnson R.C."/>
            <person name="Conlan S."/>
            <person name="Ramsburg A.M."/>
            <person name="Dekker J.P."/>
            <person name="Lau A.F."/>
            <person name="Khil P."/>
            <person name="Odom R.T."/>
            <person name="Deming C."/>
            <person name="Park M."/>
            <person name="Thomas P.J."/>
            <person name="Henderson D.K."/>
            <person name="Palmore T.N."/>
            <person name="Segre J.A."/>
            <person name="Frank K.M."/>
        </authorList>
    </citation>
    <scope>NUCLEOTIDE SEQUENCE [LARGE SCALE GENOMIC DNA]</scope>
    <source>
        <strain evidence="2 3">ECONIH4</strain>
        <plasmid evidence="3">peco-e618</plasmid>
    </source>
</reference>
<evidence type="ECO:0000313" key="2">
    <source>
        <dbReference type="EMBL" id="AUY05559.1"/>
    </source>
</evidence>
<evidence type="ECO:0000256" key="1">
    <source>
        <dbReference type="SAM" id="MobiDB-lite"/>
    </source>
</evidence>
<dbReference type="RefSeq" id="WP_048235125.1">
    <property type="nucleotide sequence ID" value="NZ_CP026402.1"/>
</dbReference>
<dbReference type="AlphaFoldDB" id="A0A3L2VIT6"/>
<organism evidence="2 3">
    <name type="scientific">Escherichia coli</name>
    <dbReference type="NCBI Taxonomy" id="562"/>
    <lineage>
        <taxon>Bacteria</taxon>
        <taxon>Pseudomonadati</taxon>
        <taxon>Pseudomonadota</taxon>
        <taxon>Gammaproteobacteria</taxon>
        <taxon>Enterobacterales</taxon>
        <taxon>Enterobacteriaceae</taxon>
        <taxon>Escherichia</taxon>
    </lineage>
</organism>
<dbReference type="EMBL" id="CP026402">
    <property type="protein sequence ID" value="AUY05559.1"/>
    <property type="molecule type" value="Genomic_DNA"/>
</dbReference>
<name>A0A3L2VIT6_ECOLX</name>
<feature type="compositionally biased region" description="Basic and acidic residues" evidence="1">
    <location>
        <begin position="94"/>
        <end position="122"/>
    </location>
</feature>
<evidence type="ECO:0000313" key="3">
    <source>
        <dbReference type="Proteomes" id="UP000239554"/>
    </source>
</evidence>
<feature type="region of interest" description="Disordered" evidence="1">
    <location>
        <begin position="93"/>
        <end position="122"/>
    </location>
</feature>
<gene>
    <name evidence="2" type="ORF">C3F40_28470</name>
</gene>
<keyword evidence="2" id="KW-0614">Plasmid</keyword>
<accession>A0A3L2VIT6</accession>
<proteinExistence type="predicted"/>
<dbReference type="Proteomes" id="UP000239554">
    <property type="component" value="Plasmid pECO-e618"/>
</dbReference>
<sequence length="122" mass="13888">MEINSRAVLLACLSALRLPVGERTSDHVMQLAHLRTVLRNEGYSSPAIHDDAALLKEAEGLAKARREWLADSADMRQRHAELQHLVALNLLPEDEARQEQGDNYREHQLRDPVKQEGKPEYD</sequence>
<geneLocation type="plasmid" evidence="3">
    <name>peco-e618</name>
</geneLocation>
<protein>
    <submittedName>
        <fullName evidence="2">Uncharacterized protein</fullName>
    </submittedName>
</protein>